<dbReference type="Proteomes" id="UP000248764">
    <property type="component" value="Unassembled WGS sequence"/>
</dbReference>
<reference evidence="2 3" key="1">
    <citation type="submission" date="2018-01" db="EMBL/GenBank/DDBJ databases">
        <title>Draft genome sequence of Jiangella sp. GTF31.</title>
        <authorList>
            <person name="Sahin N."/>
            <person name="Ay H."/>
            <person name="Saygin H."/>
        </authorList>
    </citation>
    <scope>NUCLEOTIDE SEQUENCE [LARGE SCALE GENOMIC DNA]</scope>
    <source>
        <strain evidence="2 3">GTF31</strain>
    </source>
</reference>
<protein>
    <submittedName>
        <fullName evidence="2">Uncharacterized protein</fullName>
    </submittedName>
</protein>
<accession>A0A2W2BA84</accession>
<name>A0A2W2BA84_9ACTN</name>
<comment type="caution">
    <text evidence="2">The sequence shown here is derived from an EMBL/GenBank/DDBJ whole genome shotgun (WGS) entry which is preliminary data.</text>
</comment>
<keyword evidence="3" id="KW-1185">Reference proteome</keyword>
<gene>
    <name evidence="2" type="ORF">C1I92_09960</name>
</gene>
<sequence>MMATTPTPGQQGYGILTGDPELAAVSAQSGAAPAGPSQDDLSPTAQRWARYWDQKPWTPMSPRFNYRRPGAAGFGVLREQGLGGKSTKSLKPEPEFFVDKKQGGKAGGTLRGADTRQVDRGRLQELADKYYGRPATPTEVAELWGMALGDIDAAEVMGADPEDPWHWIEMRVAQAAETRAEKQGPTTQTQRTINLTDPTTAAAVIDNTLRNLLGRRATDDEREQFMSTLRATEQANPTLSTTTTTYGEDGNTSDSSTTTTGGAPDAGTAAQAFADDELLGEQKAVLAASYYEALRGL</sequence>
<feature type="compositionally biased region" description="Low complexity" evidence="1">
    <location>
        <begin position="23"/>
        <end position="38"/>
    </location>
</feature>
<dbReference type="EMBL" id="POTW01000018">
    <property type="protein sequence ID" value="PZF84165.1"/>
    <property type="molecule type" value="Genomic_DNA"/>
</dbReference>
<organism evidence="2 3">
    <name type="scientific">Jiangella anatolica</name>
    <dbReference type="NCBI Taxonomy" id="2670374"/>
    <lineage>
        <taxon>Bacteria</taxon>
        <taxon>Bacillati</taxon>
        <taxon>Actinomycetota</taxon>
        <taxon>Actinomycetes</taxon>
        <taxon>Jiangellales</taxon>
        <taxon>Jiangellaceae</taxon>
        <taxon>Jiangella</taxon>
    </lineage>
</organism>
<evidence type="ECO:0000313" key="3">
    <source>
        <dbReference type="Proteomes" id="UP000248764"/>
    </source>
</evidence>
<evidence type="ECO:0000256" key="1">
    <source>
        <dbReference type="SAM" id="MobiDB-lite"/>
    </source>
</evidence>
<evidence type="ECO:0000313" key="2">
    <source>
        <dbReference type="EMBL" id="PZF84165.1"/>
    </source>
</evidence>
<feature type="compositionally biased region" description="Low complexity" evidence="1">
    <location>
        <begin position="241"/>
        <end position="267"/>
    </location>
</feature>
<dbReference type="AlphaFoldDB" id="A0A2W2BA84"/>
<feature type="region of interest" description="Disordered" evidence="1">
    <location>
        <begin position="1"/>
        <end position="44"/>
    </location>
</feature>
<feature type="region of interest" description="Disordered" evidence="1">
    <location>
        <begin position="234"/>
        <end position="267"/>
    </location>
</feature>
<feature type="compositionally biased region" description="Polar residues" evidence="1">
    <location>
        <begin position="1"/>
        <end position="10"/>
    </location>
</feature>
<proteinExistence type="predicted"/>